<dbReference type="EC" id="2.5.1.16" evidence="5"/>
<feature type="active site" description="Proton acceptor" evidence="5 6">
    <location>
        <position position="369"/>
    </location>
</feature>
<evidence type="ECO:0000256" key="3">
    <source>
        <dbReference type="ARBA" id="ARBA00023066"/>
    </source>
</evidence>
<feature type="binding site" evidence="5">
    <location>
        <position position="297"/>
    </location>
    <ligand>
        <name>spermidine</name>
        <dbReference type="ChEBI" id="CHEBI:57834"/>
    </ligand>
</feature>
<comment type="catalytic activity">
    <reaction evidence="5">
        <text>S-adenosyl 3-(methylsulfanyl)propylamine + putrescine = S-methyl-5'-thioadenosine + spermidine + H(+)</text>
        <dbReference type="Rhea" id="RHEA:12721"/>
        <dbReference type="ChEBI" id="CHEBI:15378"/>
        <dbReference type="ChEBI" id="CHEBI:17509"/>
        <dbReference type="ChEBI" id="CHEBI:57443"/>
        <dbReference type="ChEBI" id="CHEBI:57834"/>
        <dbReference type="ChEBI" id="CHEBI:326268"/>
        <dbReference type="EC" id="2.5.1.16"/>
    </reaction>
</comment>
<keyword evidence="3 5" id="KW-0745">Spermidine biosynthesis</keyword>
<dbReference type="PROSITE" id="PS01330">
    <property type="entry name" value="PABS_1"/>
    <property type="match status" value="1"/>
</dbReference>
<evidence type="ECO:0000256" key="5">
    <source>
        <dbReference type="HAMAP-Rule" id="MF_00198"/>
    </source>
</evidence>
<dbReference type="EMBL" id="JAGUCO010000001">
    <property type="protein sequence ID" value="MBS2097055.1"/>
    <property type="molecule type" value="Genomic_DNA"/>
</dbReference>
<evidence type="ECO:0000313" key="8">
    <source>
        <dbReference type="EMBL" id="MBS2097055.1"/>
    </source>
</evidence>
<dbReference type="PANTHER" id="PTHR43317:SF1">
    <property type="entry name" value="THERMOSPERMINE SYNTHASE ACAULIS5"/>
    <property type="match status" value="1"/>
</dbReference>
<dbReference type="CDD" id="cd02440">
    <property type="entry name" value="AdoMet_MTases"/>
    <property type="match status" value="1"/>
</dbReference>
<dbReference type="PANTHER" id="PTHR43317">
    <property type="entry name" value="THERMOSPERMINE SYNTHASE ACAULIS5"/>
    <property type="match status" value="1"/>
</dbReference>
<keyword evidence="5" id="KW-1003">Cell membrane</keyword>
<feature type="transmembrane region" description="Helical" evidence="5">
    <location>
        <begin position="42"/>
        <end position="62"/>
    </location>
</feature>
<feature type="domain" description="PABS" evidence="7">
    <location>
        <begin position="209"/>
        <end position="448"/>
    </location>
</feature>
<evidence type="ECO:0000256" key="6">
    <source>
        <dbReference type="PROSITE-ProRule" id="PRU00354"/>
    </source>
</evidence>
<organism evidence="8 9">
    <name type="scientific">Carboxylicivirga linearis</name>
    <dbReference type="NCBI Taxonomy" id="1628157"/>
    <lineage>
        <taxon>Bacteria</taxon>
        <taxon>Pseudomonadati</taxon>
        <taxon>Bacteroidota</taxon>
        <taxon>Bacteroidia</taxon>
        <taxon>Marinilabiliales</taxon>
        <taxon>Marinilabiliaceae</taxon>
        <taxon>Carboxylicivirga</taxon>
    </lineage>
</organism>
<keyword evidence="5" id="KW-1133">Transmembrane helix</keyword>
<name>A0ABS5JQF3_9BACT</name>
<feature type="transmembrane region" description="Helical" evidence="5">
    <location>
        <begin position="74"/>
        <end position="98"/>
    </location>
</feature>
<dbReference type="SUPFAM" id="SSF53335">
    <property type="entry name" value="S-adenosyl-L-methionine-dependent methyltransferases"/>
    <property type="match status" value="1"/>
</dbReference>
<dbReference type="InterPro" id="IPR030374">
    <property type="entry name" value="PABS"/>
</dbReference>
<comment type="function">
    <text evidence="5">Catalyzes the irreversible transfer of a propylamine group from the amino donor S-adenosylmethioninamine (decarboxy-AdoMet) to putrescine (1,4-diaminobutane) to yield spermidine.</text>
</comment>
<dbReference type="InterPro" id="IPR029063">
    <property type="entry name" value="SAM-dependent_MTases_sf"/>
</dbReference>
<dbReference type="RefSeq" id="WP_212212854.1">
    <property type="nucleotide sequence ID" value="NZ_JAGUCO010000001.1"/>
</dbReference>
<feature type="transmembrane region" description="Helical" evidence="5">
    <location>
        <begin position="146"/>
        <end position="165"/>
    </location>
</feature>
<feature type="binding site" evidence="5">
    <location>
        <position position="273"/>
    </location>
    <ligand>
        <name>spermidine</name>
        <dbReference type="ChEBI" id="CHEBI:57834"/>
    </ligand>
</feature>
<reference evidence="8 9" key="1">
    <citation type="journal article" date="2015" name="Int. J. Syst. Evol. Microbiol.">
        <title>Carboxylicivirga linearis sp. nov., isolated from a sea cucumber culture pond.</title>
        <authorList>
            <person name="Wang F.Q."/>
            <person name="Zhou Y.X."/>
            <person name="Lin X.Z."/>
            <person name="Chen G.J."/>
            <person name="Du Z.J."/>
        </authorList>
    </citation>
    <scope>NUCLEOTIDE SEQUENCE [LARGE SCALE GENOMIC DNA]</scope>
    <source>
        <strain evidence="8 9">FB218</strain>
    </source>
</reference>
<evidence type="ECO:0000256" key="2">
    <source>
        <dbReference type="ARBA" id="ARBA00022679"/>
    </source>
</evidence>
<feature type="transmembrane region" description="Helical" evidence="5">
    <location>
        <begin position="104"/>
        <end position="125"/>
    </location>
</feature>
<dbReference type="HAMAP" id="MF_00198">
    <property type="entry name" value="Spermidine_synth"/>
    <property type="match status" value="1"/>
</dbReference>
<comment type="subcellular location">
    <subcellularLocation>
        <location evidence="5">Cell membrane</location>
        <topology evidence="5">Multi-pass membrane protein</topology>
    </subcellularLocation>
</comment>
<dbReference type="InterPro" id="IPR001045">
    <property type="entry name" value="Spermi_synthase"/>
</dbReference>
<feature type="binding site" evidence="5">
    <location>
        <position position="243"/>
    </location>
    <ligand>
        <name>S-methyl-5'-thioadenosine</name>
        <dbReference type="ChEBI" id="CHEBI:17509"/>
    </ligand>
</feature>
<comment type="similarity">
    <text evidence="1 5">Belongs to the spermidine/spermine synthase family.</text>
</comment>
<proteinExistence type="inferred from homology"/>
<accession>A0ABS5JQF3</accession>
<evidence type="ECO:0000313" key="9">
    <source>
        <dbReference type="Proteomes" id="UP000708576"/>
    </source>
</evidence>
<comment type="pathway">
    <text evidence="5">Amine and polyamine biosynthesis; spermidine biosynthesis; spermidine from putrescine: step 1/1.</text>
</comment>
<feature type="binding site" evidence="5">
    <location>
        <begin position="351"/>
        <end position="352"/>
    </location>
    <ligand>
        <name>S-methyl-5'-thioadenosine</name>
        <dbReference type="ChEBI" id="CHEBI:17509"/>
    </ligand>
</feature>
<comment type="subunit">
    <text evidence="5">Homodimer or homotetramer.</text>
</comment>
<feature type="transmembrane region" description="Helical" evidence="5">
    <location>
        <begin position="171"/>
        <end position="188"/>
    </location>
</feature>
<keyword evidence="9" id="KW-1185">Reference proteome</keyword>
<keyword evidence="2 5" id="KW-0808">Transferase</keyword>
<comment type="caution">
    <text evidence="8">The sequence shown here is derived from an EMBL/GenBank/DDBJ whole genome shotgun (WGS) entry which is preliminary data.</text>
</comment>
<evidence type="ECO:0000259" key="7">
    <source>
        <dbReference type="PROSITE" id="PS51006"/>
    </source>
</evidence>
<dbReference type="InterPro" id="IPR030373">
    <property type="entry name" value="PABS_CS"/>
</dbReference>
<feature type="binding site" evidence="5">
    <location>
        <position position="317"/>
    </location>
    <ligand>
        <name>S-methyl-5'-thioadenosine</name>
        <dbReference type="ChEBI" id="CHEBI:17509"/>
    </ligand>
</feature>
<keyword evidence="5" id="KW-0472">Membrane</keyword>
<feature type="transmembrane region" description="Helical" evidence="5">
    <location>
        <begin position="200"/>
        <end position="218"/>
    </location>
</feature>
<comment type="caution">
    <text evidence="5">Lacks conserved residue(s) required for the propagation of feature annotation.</text>
</comment>
<keyword evidence="5" id="KW-0812">Transmembrane</keyword>
<dbReference type="NCBIfam" id="NF002956">
    <property type="entry name" value="PRK03612.1"/>
    <property type="match status" value="1"/>
</dbReference>
<evidence type="ECO:0000256" key="4">
    <source>
        <dbReference type="ARBA" id="ARBA00023115"/>
    </source>
</evidence>
<protein>
    <recommendedName>
        <fullName evidence="5">Polyamine aminopropyltransferase</fullName>
    </recommendedName>
    <alternativeName>
        <fullName evidence="5">Putrescine aminopropyltransferase</fullName>
        <shortName evidence="5">PAPT</shortName>
    </alternativeName>
    <alternativeName>
        <fullName evidence="5">Spermidine synthase</fullName>
        <shortName evidence="5">SPDS</shortName>
        <shortName evidence="5">SPDSY</shortName>
        <ecNumber evidence="5">2.5.1.16</ecNumber>
    </alternativeName>
</protein>
<keyword evidence="4 5" id="KW-0620">Polyamine biosynthesis</keyword>
<dbReference type="PROSITE" id="PS51006">
    <property type="entry name" value="PABS_2"/>
    <property type="match status" value="1"/>
</dbReference>
<evidence type="ECO:0000256" key="1">
    <source>
        <dbReference type="ARBA" id="ARBA00007867"/>
    </source>
</evidence>
<dbReference type="Gene3D" id="3.40.50.150">
    <property type="entry name" value="Vaccinia Virus protein VP39"/>
    <property type="match status" value="1"/>
</dbReference>
<dbReference type="Pfam" id="PF01564">
    <property type="entry name" value="Spermine_synth"/>
    <property type="match status" value="1"/>
</dbReference>
<dbReference type="GO" id="GO:0004766">
    <property type="term" value="F:spermidine synthase activity"/>
    <property type="evidence" value="ECO:0007669"/>
    <property type="project" value="UniProtKB-EC"/>
</dbReference>
<sequence length="517" mass="58865">MFKIRNKYSAILLAAIFATGFSGIIAEYLLSTLATYFLGDSILQWTMIVSTMMFSMGLGSRISKSFKRNLTEKFLILEFALSLVVSFAPMIVYTVSAFTSSLAVVIYGFSILIGTLIGMEIPLVMRINDEYESLRVNISNVLEKDYYGSLIGGIFFVVLGLPFLGLTYLPFFLGTVNFGVAIGVFITLKKLVDDRYKKYINISIWVVTIVIISGVVTSDPIIKYGEQIKYKDKVIYSEQSQYQKIVITQWENEYWLYLNSNQQLCTMDEVMYHEPLVHPVMTLHPNPQRILILGGGDGCAAREVLKYSSVENIRLVDLDPAMTRLGQEHPILTKMNKGALTNPKVEVINSDGYHYLTRNKDFYDIIIIDLPDPRTVELGRLYSVEFYNVCYKHLRPGGLIITQAGSPYFATKAFKCIVKTMTEAGFKTLPLHNQVITLGEWGWSMGIKTERDLDLKKEAQALEFKNIETQWLNHESMQLITSFGKDIFPGQTDPVKVNRIHDPVLYKYYLKGNWDLY</sequence>
<gene>
    <name evidence="5" type="primary">speE</name>
    <name evidence="8" type="ORF">KEM10_02120</name>
</gene>
<dbReference type="Proteomes" id="UP000708576">
    <property type="component" value="Unassembled WGS sequence"/>
</dbReference>